<gene>
    <name evidence="2" type="ORF">LEP1GSC079_1819</name>
</gene>
<proteinExistence type="predicted"/>
<evidence type="ECO:0000313" key="3">
    <source>
        <dbReference type="Proteomes" id="UP000012164"/>
    </source>
</evidence>
<name>A0A0F6IIQ1_LEPIR</name>
<organism evidence="2 3">
    <name type="scientific">Leptospira interrogans str. FPW1039</name>
    <dbReference type="NCBI Taxonomy" id="1193040"/>
    <lineage>
        <taxon>Bacteria</taxon>
        <taxon>Pseudomonadati</taxon>
        <taxon>Spirochaetota</taxon>
        <taxon>Spirochaetia</taxon>
        <taxon>Leptospirales</taxon>
        <taxon>Leptospiraceae</taxon>
        <taxon>Leptospira</taxon>
    </lineage>
</organism>
<sequence>MDFYIFLSFITGALTAFFCFFIERAYSDLISLKLPKIKKKHEIKMNQLVEEAIKKYTSHPSLKENLEELLKGIKFQERVLKEIFKEYDMSYEADRILGTFDTYKFCVEKEIEILGSKRK</sequence>
<dbReference type="Proteomes" id="UP000012164">
    <property type="component" value="Unassembled WGS sequence"/>
</dbReference>
<dbReference type="AlphaFoldDB" id="A0A0F6IIQ1"/>
<keyword evidence="1" id="KW-0472">Membrane</keyword>
<comment type="caution">
    <text evidence="2">The sequence shown here is derived from an EMBL/GenBank/DDBJ whole genome shotgun (WGS) entry which is preliminary data.</text>
</comment>
<protein>
    <submittedName>
        <fullName evidence="2">Uncharacterized protein</fullName>
    </submittedName>
</protein>
<accession>A0A0F6IIQ1</accession>
<keyword evidence="1" id="KW-0812">Transmembrane</keyword>
<evidence type="ECO:0000313" key="2">
    <source>
        <dbReference type="EMBL" id="EMJ37926.1"/>
    </source>
</evidence>
<feature type="transmembrane region" description="Helical" evidence="1">
    <location>
        <begin position="6"/>
        <end position="26"/>
    </location>
</feature>
<dbReference type="EMBL" id="AKWR02000057">
    <property type="protein sequence ID" value="EMJ37926.1"/>
    <property type="molecule type" value="Genomic_DNA"/>
</dbReference>
<evidence type="ECO:0000256" key="1">
    <source>
        <dbReference type="SAM" id="Phobius"/>
    </source>
</evidence>
<keyword evidence="1" id="KW-1133">Transmembrane helix</keyword>
<reference evidence="2 3" key="1">
    <citation type="submission" date="2013-01" db="EMBL/GenBank/DDBJ databases">
        <authorList>
            <person name="Harkins D.M."/>
            <person name="Durkin A.S."/>
            <person name="Brinkac L.M."/>
            <person name="Haft D.H."/>
            <person name="Selengut J.D."/>
            <person name="Sanka R."/>
            <person name="DePew J."/>
            <person name="Purushe J."/>
            <person name="Peacock S.J."/>
            <person name="Thaipadungpanit J."/>
            <person name="Wuthiekanun V.W."/>
            <person name="Day N.P."/>
            <person name="Vinetz J.M."/>
            <person name="Sutton G.G."/>
            <person name="Nierman W.C."/>
            <person name="Fouts D.E."/>
        </authorList>
    </citation>
    <scope>NUCLEOTIDE SEQUENCE [LARGE SCALE GENOMIC DNA]</scope>
    <source>
        <strain evidence="2 3">FPW1039</strain>
    </source>
</reference>